<feature type="domain" description="Alpha-carbonic anhydrase" evidence="2">
    <location>
        <begin position="1"/>
        <end position="289"/>
    </location>
</feature>
<dbReference type="AlphaFoldDB" id="A0A9C6STT5"/>
<reference evidence="4" key="1">
    <citation type="submission" date="2025-08" db="UniProtKB">
        <authorList>
            <consortium name="RefSeq"/>
        </authorList>
    </citation>
    <scope>IDENTIFICATION</scope>
</reference>
<dbReference type="InterPro" id="IPR023561">
    <property type="entry name" value="Carbonic_anhydrase_a-class"/>
</dbReference>
<gene>
    <name evidence="4" type="primary">LOC100642420</name>
</gene>
<sequence length="289" mass="33353">MVEGDGRRKWGQSPVDIDENNAIGIKFPALIMSGHWSQHGEAKMRNIGSTVQITLEGNRSAATIRGGPLANDVYELSEVVFRWGSSNCKGAEHTLNGTWFTMEAQAIHFNKRYETIDNCWDKHDGLAICAYFLQAYQVPTWDEHPLFSKITDDLHKVTQPDSCTKLSPSMPPSFLLRVIKIAFRMHRTGYLRRIDRLHISYKGFFRFVVDCLCWMRQACQTAGYYTYLGSITTFPFHECVTWIVFPEPVRISENQTELFRMIRDKQGMCIKENCREVQKLSGRVVYYVN</sequence>
<dbReference type="Pfam" id="PF00194">
    <property type="entry name" value="Carb_anhydrase"/>
    <property type="match status" value="2"/>
</dbReference>
<dbReference type="PANTHER" id="PTHR18952">
    <property type="entry name" value="CARBONIC ANHYDRASE"/>
    <property type="match status" value="1"/>
</dbReference>
<dbReference type="InterPro" id="IPR036398">
    <property type="entry name" value="CA_dom_sf"/>
</dbReference>
<dbReference type="GeneID" id="100642420"/>
<evidence type="ECO:0000313" key="3">
    <source>
        <dbReference type="Proteomes" id="UP000835206"/>
    </source>
</evidence>
<evidence type="ECO:0000259" key="2">
    <source>
        <dbReference type="PROSITE" id="PS51144"/>
    </source>
</evidence>
<dbReference type="GO" id="GO:0005737">
    <property type="term" value="C:cytoplasm"/>
    <property type="evidence" value="ECO:0007669"/>
    <property type="project" value="TreeGrafter"/>
</dbReference>
<dbReference type="Proteomes" id="UP000835206">
    <property type="component" value="Chromosome 15"/>
</dbReference>
<dbReference type="OrthoDB" id="429145at2759"/>
<dbReference type="RefSeq" id="XP_048268450.1">
    <property type="nucleotide sequence ID" value="XM_048412493.1"/>
</dbReference>
<dbReference type="Gene3D" id="3.10.200.10">
    <property type="entry name" value="Alpha carbonic anhydrase"/>
    <property type="match status" value="1"/>
</dbReference>
<dbReference type="PROSITE" id="PS51144">
    <property type="entry name" value="ALPHA_CA_2"/>
    <property type="match status" value="1"/>
</dbReference>
<protein>
    <submittedName>
        <fullName evidence="4">Carbonic anhydrase 7-like isoform X1</fullName>
    </submittedName>
</protein>
<proteinExistence type="inferred from homology"/>
<comment type="similarity">
    <text evidence="1">Belongs to the alpha-carbonic anhydrase family.</text>
</comment>
<dbReference type="GO" id="GO:0004089">
    <property type="term" value="F:carbonate dehydratase activity"/>
    <property type="evidence" value="ECO:0007669"/>
    <property type="project" value="InterPro"/>
</dbReference>
<organism evidence="3 4">
    <name type="scientific">Bombus terrestris</name>
    <name type="common">Buff-tailed bumblebee</name>
    <name type="synonym">Apis terrestris</name>
    <dbReference type="NCBI Taxonomy" id="30195"/>
    <lineage>
        <taxon>Eukaryota</taxon>
        <taxon>Metazoa</taxon>
        <taxon>Ecdysozoa</taxon>
        <taxon>Arthropoda</taxon>
        <taxon>Hexapoda</taxon>
        <taxon>Insecta</taxon>
        <taxon>Pterygota</taxon>
        <taxon>Neoptera</taxon>
        <taxon>Endopterygota</taxon>
        <taxon>Hymenoptera</taxon>
        <taxon>Apocrita</taxon>
        <taxon>Aculeata</taxon>
        <taxon>Apoidea</taxon>
        <taxon>Anthophila</taxon>
        <taxon>Apidae</taxon>
        <taxon>Bombus</taxon>
        <taxon>Bombus</taxon>
    </lineage>
</organism>
<dbReference type="GO" id="GO:0008270">
    <property type="term" value="F:zinc ion binding"/>
    <property type="evidence" value="ECO:0007669"/>
    <property type="project" value="InterPro"/>
</dbReference>
<keyword evidence="3" id="KW-1185">Reference proteome</keyword>
<accession>A0A9C6STT5</accession>
<dbReference type="PANTHER" id="PTHR18952:SF114">
    <property type="entry name" value="CARBONIC ANHYDRASE 3, ISOFORM A"/>
    <property type="match status" value="1"/>
</dbReference>
<dbReference type="SMART" id="SM01057">
    <property type="entry name" value="Carb_anhydrase"/>
    <property type="match status" value="1"/>
</dbReference>
<dbReference type="InterPro" id="IPR001148">
    <property type="entry name" value="CA_dom"/>
</dbReference>
<dbReference type="CDD" id="cd00326">
    <property type="entry name" value="alpha_CA"/>
    <property type="match status" value="1"/>
</dbReference>
<evidence type="ECO:0000313" key="4">
    <source>
        <dbReference type="RefSeq" id="XP_048268450.1"/>
    </source>
</evidence>
<dbReference type="KEGG" id="bter:100642420"/>
<name>A0A9C6STT5_BOMTE</name>
<dbReference type="SUPFAM" id="SSF51069">
    <property type="entry name" value="Carbonic anhydrase"/>
    <property type="match status" value="1"/>
</dbReference>
<evidence type="ECO:0000256" key="1">
    <source>
        <dbReference type="ARBA" id="ARBA00010718"/>
    </source>
</evidence>